<dbReference type="InterPro" id="IPR036390">
    <property type="entry name" value="WH_DNA-bd_sf"/>
</dbReference>
<dbReference type="InterPro" id="IPR030489">
    <property type="entry name" value="TR_Rrf2-type_CS"/>
</dbReference>
<dbReference type="EMBL" id="DVMW01000046">
    <property type="protein sequence ID" value="HIU36575.1"/>
    <property type="molecule type" value="Genomic_DNA"/>
</dbReference>
<reference evidence="2" key="1">
    <citation type="submission" date="2020-10" db="EMBL/GenBank/DDBJ databases">
        <authorList>
            <person name="Gilroy R."/>
        </authorList>
    </citation>
    <scope>NUCLEOTIDE SEQUENCE</scope>
    <source>
        <strain evidence="2">ChiGjej1B1-19959</strain>
    </source>
</reference>
<dbReference type="Proteomes" id="UP000824071">
    <property type="component" value="Unassembled WGS sequence"/>
</dbReference>
<reference evidence="2" key="2">
    <citation type="journal article" date="2021" name="PeerJ">
        <title>Extensive microbial diversity within the chicken gut microbiome revealed by metagenomics and culture.</title>
        <authorList>
            <person name="Gilroy R."/>
            <person name="Ravi A."/>
            <person name="Getino M."/>
            <person name="Pursley I."/>
            <person name="Horton D.L."/>
            <person name="Alikhan N.F."/>
            <person name="Baker D."/>
            <person name="Gharbi K."/>
            <person name="Hall N."/>
            <person name="Watson M."/>
            <person name="Adriaenssens E.M."/>
            <person name="Foster-Nyarko E."/>
            <person name="Jarju S."/>
            <person name="Secka A."/>
            <person name="Antonio M."/>
            <person name="Oren A."/>
            <person name="Chaudhuri R.R."/>
            <person name="La Ragione R."/>
            <person name="Hildebrand F."/>
            <person name="Pallen M.J."/>
        </authorList>
    </citation>
    <scope>NUCLEOTIDE SEQUENCE</scope>
    <source>
        <strain evidence="2">ChiGjej1B1-19959</strain>
    </source>
</reference>
<dbReference type="AlphaFoldDB" id="A0A9D1IFM5"/>
<dbReference type="PANTHER" id="PTHR33221">
    <property type="entry name" value="WINGED HELIX-TURN-HELIX TRANSCRIPTIONAL REGULATOR, RRF2 FAMILY"/>
    <property type="match status" value="1"/>
</dbReference>
<keyword evidence="1" id="KW-0238">DNA-binding</keyword>
<dbReference type="GO" id="GO:0003700">
    <property type="term" value="F:DNA-binding transcription factor activity"/>
    <property type="evidence" value="ECO:0007669"/>
    <property type="project" value="TreeGrafter"/>
</dbReference>
<sequence>MKISTKGRYALRLMLDLAEQPPESYVSLKSVATRQGISEKYLEQIIKLLGKGGLVESTRGKSGGYRLTRPASAYTVGEILRVTEGSLAPVSCLEDEHHCENCEDCVTYEIWQNVLDAINEVVDSITLSYLVEKQRAKKGCPCKKG</sequence>
<dbReference type="NCBIfam" id="TIGR00738">
    <property type="entry name" value="rrf2_super"/>
    <property type="match status" value="1"/>
</dbReference>
<gene>
    <name evidence="2" type="ORF">IAC53_08235</name>
</gene>
<protein>
    <submittedName>
        <fullName evidence="2">Rrf2 family transcriptional regulator</fullName>
    </submittedName>
</protein>
<accession>A0A9D1IFM5</accession>
<dbReference type="Pfam" id="PF02082">
    <property type="entry name" value="Rrf2"/>
    <property type="match status" value="1"/>
</dbReference>
<dbReference type="PROSITE" id="PS51197">
    <property type="entry name" value="HTH_RRF2_2"/>
    <property type="match status" value="1"/>
</dbReference>
<dbReference type="Gene3D" id="1.10.10.10">
    <property type="entry name" value="Winged helix-like DNA-binding domain superfamily/Winged helix DNA-binding domain"/>
    <property type="match status" value="1"/>
</dbReference>
<comment type="caution">
    <text evidence="2">The sequence shown here is derived from an EMBL/GenBank/DDBJ whole genome shotgun (WGS) entry which is preliminary data.</text>
</comment>
<dbReference type="InterPro" id="IPR000944">
    <property type="entry name" value="Tscrpt_reg_Rrf2"/>
</dbReference>
<evidence type="ECO:0000313" key="2">
    <source>
        <dbReference type="EMBL" id="HIU36575.1"/>
    </source>
</evidence>
<dbReference type="PANTHER" id="PTHR33221:SF5">
    <property type="entry name" value="HTH-TYPE TRANSCRIPTIONAL REGULATOR ISCR"/>
    <property type="match status" value="1"/>
</dbReference>
<name>A0A9D1IFM5_9FIRM</name>
<proteinExistence type="predicted"/>
<organism evidence="2 3">
    <name type="scientific">Candidatus Fimenecus excrementigallinarum</name>
    <dbReference type="NCBI Taxonomy" id="2840816"/>
    <lineage>
        <taxon>Bacteria</taxon>
        <taxon>Bacillati</taxon>
        <taxon>Bacillota</taxon>
        <taxon>Clostridia</taxon>
        <taxon>Candidatus Fimenecus</taxon>
    </lineage>
</organism>
<dbReference type="PROSITE" id="PS01332">
    <property type="entry name" value="HTH_RRF2_1"/>
    <property type="match status" value="1"/>
</dbReference>
<dbReference type="SUPFAM" id="SSF46785">
    <property type="entry name" value="Winged helix' DNA-binding domain"/>
    <property type="match status" value="1"/>
</dbReference>
<dbReference type="GO" id="GO:0005829">
    <property type="term" value="C:cytosol"/>
    <property type="evidence" value="ECO:0007669"/>
    <property type="project" value="TreeGrafter"/>
</dbReference>
<dbReference type="InterPro" id="IPR036388">
    <property type="entry name" value="WH-like_DNA-bd_sf"/>
</dbReference>
<evidence type="ECO:0000256" key="1">
    <source>
        <dbReference type="ARBA" id="ARBA00023125"/>
    </source>
</evidence>
<evidence type="ECO:0000313" key="3">
    <source>
        <dbReference type="Proteomes" id="UP000824071"/>
    </source>
</evidence>
<dbReference type="GO" id="GO:0003677">
    <property type="term" value="F:DNA binding"/>
    <property type="evidence" value="ECO:0007669"/>
    <property type="project" value="UniProtKB-KW"/>
</dbReference>